<reference evidence="2" key="1">
    <citation type="journal article" date="2014" name="Proc. Natl. Acad. Sci. U.S.A.">
        <title>Extensive sampling of basidiomycete genomes demonstrates inadequacy of the white-rot/brown-rot paradigm for wood decay fungi.</title>
        <authorList>
            <person name="Riley R."/>
            <person name="Salamov A.A."/>
            <person name="Brown D.W."/>
            <person name="Nagy L.G."/>
            <person name="Floudas D."/>
            <person name="Held B.W."/>
            <person name="Levasseur A."/>
            <person name="Lombard V."/>
            <person name="Morin E."/>
            <person name="Otillar R."/>
            <person name="Lindquist E.A."/>
            <person name="Sun H."/>
            <person name="LaButti K.M."/>
            <person name="Schmutz J."/>
            <person name="Jabbour D."/>
            <person name="Luo H."/>
            <person name="Baker S.E."/>
            <person name="Pisabarro A.G."/>
            <person name="Walton J.D."/>
            <person name="Blanchette R.A."/>
            <person name="Henrissat B."/>
            <person name="Martin F."/>
            <person name="Cullen D."/>
            <person name="Hibbett D.S."/>
            <person name="Grigoriev I.V."/>
        </authorList>
    </citation>
    <scope>NUCLEOTIDE SEQUENCE [LARGE SCALE GENOMIC DNA]</scope>
    <source>
        <strain evidence="2">FD-172 SS1</strain>
    </source>
</reference>
<accession>A0A067M3L2</accession>
<keyword evidence="2" id="KW-1185">Reference proteome</keyword>
<dbReference type="HOGENOM" id="CLU_1495959_0_0_1"/>
<dbReference type="AlphaFoldDB" id="A0A067M3L2"/>
<evidence type="ECO:0000313" key="2">
    <source>
        <dbReference type="Proteomes" id="UP000027195"/>
    </source>
</evidence>
<name>A0A067M3L2_BOTB1</name>
<protein>
    <submittedName>
        <fullName evidence="1">Uncharacterized protein</fullName>
    </submittedName>
</protein>
<dbReference type="EMBL" id="KL198069">
    <property type="protein sequence ID" value="KDQ10318.1"/>
    <property type="molecule type" value="Genomic_DNA"/>
</dbReference>
<organism evidence="1 2">
    <name type="scientific">Botryobasidium botryosum (strain FD-172 SS1)</name>
    <dbReference type="NCBI Taxonomy" id="930990"/>
    <lineage>
        <taxon>Eukaryota</taxon>
        <taxon>Fungi</taxon>
        <taxon>Dikarya</taxon>
        <taxon>Basidiomycota</taxon>
        <taxon>Agaricomycotina</taxon>
        <taxon>Agaricomycetes</taxon>
        <taxon>Cantharellales</taxon>
        <taxon>Botryobasidiaceae</taxon>
        <taxon>Botryobasidium</taxon>
    </lineage>
</organism>
<sequence>MTPYTLGYRWQSSLSSQVCVFLDNVTLSTAMPDRAAYRLAHAWSGAVCGIRDGLGWAHGLPHRHLVRVGLGDRWAVLMFVPTMPDSPPSIIGPCTGSISTLCHLRSAEAVLLGRDRRCRTLSADYHRAYLGLFVFPNIAPGQYSGSTICTAMLCTHMCALLGGACPFTQAETFFLRSEPS</sequence>
<dbReference type="Proteomes" id="UP000027195">
    <property type="component" value="Unassembled WGS sequence"/>
</dbReference>
<evidence type="ECO:0000313" key="1">
    <source>
        <dbReference type="EMBL" id="KDQ10318.1"/>
    </source>
</evidence>
<proteinExistence type="predicted"/>
<gene>
    <name evidence="1" type="ORF">BOTBODRAFT_498302</name>
</gene>
<dbReference type="InParanoid" id="A0A067M3L2"/>